<evidence type="ECO:0000256" key="6">
    <source>
        <dbReference type="ARBA" id="ARBA00022989"/>
    </source>
</evidence>
<feature type="region of interest" description="Disordered" evidence="11">
    <location>
        <begin position="662"/>
        <end position="682"/>
    </location>
</feature>
<feature type="compositionally biased region" description="Acidic residues" evidence="11">
    <location>
        <begin position="89"/>
        <end position="98"/>
    </location>
</feature>
<evidence type="ECO:0000256" key="9">
    <source>
        <dbReference type="ARBA" id="ARBA00025276"/>
    </source>
</evidence>
<feature type="region of interest" description="Disordered" evidence="11">
    <location>
        <begin position="55"/>
        <end position="98"/>
    </location>
</feature>
<accession>J8TIK6</accession>
<keyword evidence="10" id="KW-0694">RNA-binding</keyword>
<name>J8TIK6_TRIAS</name>
<dbReference type="HOGENOM" id="CLU_007861_1_0_1"/>
<dbReference type="PANTHER" id="PTHR32198">
    <property type="entry name" value="MITOCHONDRIAL ESCAPE PROTEIN 2"/>
    <property type="match status" value="1"/>
</dbReference>
<feature type="region of interest" description="Disordered" evidence="11">
    <location>
        <begin position="184"/>
        <end position="205"/>
    </location>
</feature>
<dbReference type="AlphaFoldDB" id="J8TIK6"/>
<evidence type="ECO:0000256" key="3">
    <source>
        <dbReference type="ARBA" id="ARBA00020222"/>
    </source>
</evidence>
<organism evidence="13 14">
    <name type="scientific">Trichosporon asahii var. asahii (strain ATCC 90039 / CBS 2479 / JCM 2466 / KCTC 7840 / NBRC 103889/ NCYC 2677 / UAMH 7654)</name>
    <name type="common">Yeast</name>
    <dbReference type="NCBI Taxonomy" id="1186058"/>
    <lineage>
        <taxon>Eukaryota</taxon>
        <taxon>Fungi</taxon>
        <taxon>Dikarya</taxon>
        <taxon>Basidiomycota</taxon>
        <taxon>Agaricomycotina</taxon>
        <taxon>Tremellomycetes</taxon>
        <taxon>Trichosporonales</taxon>
        <taxon>Trichosporonaceae</taxon>
        <taxon>Trichosporon</taxon>
    </lineage>
</organism>
<keyword evidence="10" id="KW-0507">mRNA processing</keyword>
<evidence type="ECO:0000313" key="13">
    <source>
        <dbReference type="EMBL" id="EJT53056.1"/>
    </source>
</evidence>
<evidence type="ECO:0000256" key="7">
    <source>
        <dbReference type="ARBA" id="ARBA00023128"/>
    </source>
</evidence>
<protein>
    <recommendedName>
        <fullName evidence="3 10">Mitochondrial escape protein 2</fullName>
    </recommendedName>
</protein>
<keyword evidence="6" id="KW-1133">Transmembrane helix</keyword>
<feature type="compositionally biased region" description="Basic and acidic residues" evidence="11">
    <location>
        <begin position="665"/>
        <end position="682"/>
    </location>
</feature>
<keyword evidence="7 10" id="KW-0496">Mitochondrion</keyword>
<evidence type="ECO:0000256" key="11">
    <source>
        <dbReference type="SAM" id="MobiDB-lite"/>
    </source>
</evidence>
<evidence type="ECO:0000259" key="12">
    <source>
        <dbReference type="Pfam" id="PF10443"/>
    </source>
</evidence>
<evidence type="ECO:0000256" key="5">
    <source>
        <dbReference type="ARBA" id="ARBA00022792"/>
    </source>
</evidence>
<evidence type="ECO:0000313" key="14">
    <source>
        <dbReference type="Proteomes" id="UP000002748"/>
    </source>
</evidence>
<reference evidence="13 14" key="1">
    <citation type="journal article" date="2012" name="Eukaryot. Cell">
        <title>Draft genome sequence of CBS 2479, the standard type strain of Trichosporon asahii.</title>
        <authorList>
            <person name="Yang R.Y."/>
            <person name="Li H.T."/>
            <person name="Zhu H."/>
            <person name="Zhou G.P."/>
            <person name="Wang M."/>
            <person name="Wang L."/>
        </authorList>
    </citation>
    <scope>NUCLEOTIDE SEQUENCE [LARGE SCALE GENOMIC DNA]</scope>
    <source>
        <strain evidence="14">ATCC 90039 / CBS 2479 / JCM 2466 / KCTC 7840 / NCYC 2677 / UAMH 7654</strain>
    </source>
</reference>
<proteinExistence type="inferred from homology"/>
<dbReference type="Proteomes" id="UP000002748">
    <property type="component" value="Unassembled WGS sequence"/>
</dbReference>
<dbReference type="InterPro" id="IPR035979">
    <property type="entry name" value="RBD_domain_sf"/>
</dbReference>
<dbReference type="GO" id="GO:0003723">
    <property type="term" value="F:RNA binding"/>
    <property type="evidence" value="ECO:0007669"/>
    <property type="project" value="UniProtKB-UniRule"/>
</dbReference>
<dbReference type="SUPFAM" id="SSF54928">
    <property type="entry name" value="RNA-binding domain, RBD"/>
    <property type="match status" value="1"/>
</dbReference>
<gene>
    <name evidence="13" type="ORF">A1Q1_00063</name>
</gene>
<dbReference type="GO" id="GO:0005743">
    <property type="term" value="C:mitochondrial inner membrane"/>
    <property type="evidence" value="ECO:0007669"/>
    <property type="project" value="UniProtKB-SubCell"/>
</dbReference>
<evidence type="ECO:0000256" key="4">
    <source>
        <dbReference type="ARBA" id="ARBA00022692"/>
    </source>
</evidence>
<dbReference type="VEuPathDB" id="FungiDB:A1Q1_00063"/>
<dbReference type="EMBL" id="ALBS01000009">
    <property type="protein sequence ID" value="EJT53056.1"/>
    <property type="molecule type" value="Genomic_DNA"/>
</dbReference>
<keyword evidence="5 10" id="KW-0999">Mitochondrion inner membrane</keyword>
<dbReference type="Pfam" id="PF10443">
    <property type="entry name" value="RNA12"/>
    <property type="match status" value="1"/>
</dbReference>
<dbReference type="OrthoDB" id="10267654at2759"/>
<dbReference type="InterPro" id="IPR039627">
    <property type="entry name" value="Yme2_C"/>
</dbReference>
<dbReference type="GO" id="GO:0006397">
    <property type="term" value="P:mRNA processing"/>
    <property type="evidence" value="ECO:0007669"/>
    <property type="project" value="UniProtKB-UniRule"/>
</dbReference>
<dbReference type="GeneID" id="25983577"/>
<feature type="region of interest" description="Disordered" evidence="11">
    <location>
        <begin position="688"/>
        <end position="707"/>
    </location>
</feature>
<feature type="compositionally biased region" description="Basic and acidic residues" evidence="11">
    <location>
        <begin position="63"/>
        <end position="88"/>
    </location>
</feature>
<comment type="subcellular location">
    <subcellularLocation>
        <location evidence="1 10">Mitochondrion inner membrane</location>
        <topology evidence="1 10">Single-pass membrane protein</topology>
    </subcellularLocation>
</comment>
<feature type="domain" description="Mitochondrial escape protein 2 C-terminal" evidence="12">
    <location>
        <begin position="482"/>
        <end position="987"/>
    </location>
</feature>
<dbReference type="InterPro" id="IPR018850">
    <property type="entry name" value="Mt_escape_2_C"/>
</dbReference>
<evidence type="ECO:0000256" key="8">
    <source>
        <dbReference type="ARBA" id="ARBA00023136"/>
    </source>
</evidence>
<comment type="function">
    <text evidence="9 10">Plays a role in maintaining the mitochondrial genome and in controlling the mtDNA escape. Involved in the regulation of mtDNA nucleotide structure and number. May have a dispensable role in early maturation of pre-rRNA.</text>
</comment>
<comment type="similarity">
    <text evidence="2 10">Belongs to the YME2 family.</text>
</comment>
<evidence type="ECO:0000256" key="1">
    <source>
        <dbReference type="ARBA" id="ARBA00004434"/>
    </source>
</evidence>
<evidence type="ECO:0000256" key="10">
    <source>
        <dbReference type="RuleBase" id="RU367108"/>
    </source>
</evidence>
<keyword evidence="4" id="KW-0812">Transmembrane</keyword>
<comment type="caution">
    <text evidence="13">The sequence shown here is derived from an EMBL/GenBank/DDBJ whole genome shotgun (WGS) entry which is preliminary data.</text>
</comment>
<dbReference type="RefSeq" id="XP_014184379.1">
    <property type="nucleotide sequence ID" value="XM_014328904.1"/>
</dbReference>
<dbReference type="KEGG" id="tasa:A1Q1_00063"/>
<dbReference type="PANTHER" id="PTHR32198:SF2">
    <property type="entry name" value="MITOCHONDRIAL ESCAPE PROTEIN 2"/>
    <property type="match status" value="1"/>
</dbReference>
<keyword evidence="8" id="KW-0472">Membrane</keyword>
<evidence type="ECO:0000256" key="2">
    <source>
        <dbReference type="ARBA" id="ARBA00010320"/>
    </source>
</evidence>
<sequence length="1063" mass="118721">MIPRGRGSLSLMRRQPLMGSASSLLRPQFPAASLVRPTVATSSLSRLVAPSIRFYADDAQPPPKEEDAAKKEDSEAAKQEKPEEKKVEEEELDASDPEAVEAARQHASFYISNVLPIRLSGFDIRPKLAEIREQTIMEQLNQIVGGLKGRHAFRLESYEIARKDGGVFFHFTYLKPKLTQLPRKHQGWTHEHAPEDEAPEPTSPAALFLPPLLESAQKHGGWPSWLGKWWSNFTDRHNTPKTESGHEYYRGGAVPVREPELRGWQRDAGAGRAWVVKGRQWTEDLSRYPSSQLKVEFAGPDVGQEVLYSLFRPYGRIIEIVPPSPVPAGALRYSILKFSRISTAVAASNCLHSYSTPTSQIDYDLVKKQPDQDVTRSTLKICYEQPLKGHYFRDWVRDHPKIAIPILAFLLGGLSYSFFDPIRSFFVRNDIEGTWDLEKYQTVKFVRDNIWLPVYNTLTGQRNRPQRKRNVDDLGRASWQDRMEAEANIEKWIREFPSTFIVVTGPPGSGKHELVHRMIEGSHRPSLEIDCAEVAKAKTDGDLVKNLAAQTSYWPVFSFLQSMNGLIDLAAQGLIGQKAGFSTPIDEQLRNMLDVVTTALKGVTQDEQEDRLEAARHAEREKKTHFMHEAARESINNGTYHDGRLDCIAGNGVMSELGFGQEPMTSKDARAPKPKEESTEHLVARAQAALADKPPPAEQSEDAADEAPVLDTNAETISTLPIVVLRNFSAKPARGDLWKVLAEWGAGLLDNKIAHVIVVGEGSLTTKTLTHALPSKPLNHVTLSDADTYNSLEFVREKLSSSEKDKDGNPKQYVLSEKEKDAIAKLGGRMVDLELLVYKVRGGQSITQAVSDIVLRNEVELRKQAFGDDSEDAASLPWSRAQAWKLVTELARAPELSYEKLLQYYPFKGGDMALKAMEERDIVTIVYRDGRAYAVRPGKPVFREAFRQLEADSTFAAASQIAYNNSVISAAEAAIKGYEEELNKLKALIGEGDGLKLSDKSRGWLTSWWGESSPINQRAKYLLEQMDASMKKIAAANADNACQLEKFNPPTEGQGKCRTRLAS</sequence>